<comment type="caution">
    <text evidence="2">The sequence shown here is derived from an EMBL/GenBank/DDBJ whole genome shotgun (WGS) entry which is preliminary data.</text>
</comment>
<dbReference type="Gene3D" id="3.40.395.10">
    <property type="entry name" value="Adenoviral Proteinase, Chain A"/>
    <property type="match status" value="1"/>
</dbReference>
<dbReference type="Proteomes" id="UP001341840">
    <property type="component" value="Unassembled WGS sequence"/>
</dbReference>
<dbReference type="SUPFAM" id="SSF54001">
    <property type="entry name" value="Cysteine proteinases"/>
    <property type="match status" value="1"/>
</dbReference>
<protein>
    <recommendedName>
        <fullName evidence="4">Ubiquitin-like protease family profile domain-containing protein</fullName>
    </recommendedName>
</protein>
<feature type="region of interest" description="Disordered" evidence="1">
    <location>
        <begin position="59"/>
        <end position="79"/>
    </location>
</feature>
<evidence type="ECO:0000313" key="2">
    <source>
        <dbReference type="EMBL" id="MED6207745.1"/>
    </source>
</evidence>
<dbReference type="InterPro" id="IPR038765">
    <property type="entry name" value="Papain-like_cys_pep_sf"/>
</dbReference>
<dbReference type="EMBL" id="JASCZI010241855">
    <property type="protein sequence ID" value="MED6207745.1"/>
    <property type="molecule type" value="Genomic_DNA"/>
</dbReference>
<evidence type="ECO:0000313" key="3">
    <source>
        <dbReference type="Proteomes" id="UP001341840"/>
    </source>
</evidence>
<proteinExistence type="predicted"/>
<evidence type="ECO:0000256" key="1">
    <source>
        <dbReference type="SAM" id="MobiDB-lite"/>
    </source>
</evidence>
<gene>
    <name evidence="2" type="ORF">PIB30_038558</name>
</gene>
<name>A0ABU6YBE4_9FABA</name>
<organism evidence="2 3">
    <name type="scientific">Stylosanthes scabra</name>
    <dbReference type="NCBI Taxonomy" id="79078"/>
    <lineage>
        <taxon>Eukaryota</taxon>
        <taxon>Viridiplantae</taxon>
        <taxon>Streptophyta</taxon>
        <taxon>Embryophyta</taxon>
        <taxon>Tracheophyta</taxon>
        <taxon>Spermatophyta</taxon>
        <taxon>Magnoliopsida</taxon>
        <taxon>eudicotyledons</taxon>
        <taxon>Gunneridae</taxon>
        <taxon>Pentapetalae</taxon>
        <taxon>rosids</taxon>
        <taxon>fabids</taxon>
        <taxon>Fabales</taxon>
        <taxon>Fabaceae</taxon>
        <taxon>Papilionoideae</taxon>
        <taxon>50 kb inversion clade</taxon>
        <taxon>dalbergioids sensu lato</taxon>
        <taxon>Dalbergieae</taxon>
        <taxon>Pterocarpus clade</taxon>
        <taxon>Stylosanthes</taxon>
    </lineage>
</organism>
<keyword evidence="3" id="KW-1185">Reference proteome</keyword>
<sequence length="235" mass="26670">MDGGLRRKSDSPCDKGKKIAYDSVMTHGFHMKGQSGEGFLRIGDNVAKGLRLFGSLMNSAEAPTPRRNPPMPQCQSTTSSQGQETLFDIQAWAANYAFHPDSDPREELGRFGNCSLQRRHLMSLLPGEMLSGQIVEAFAARLTFASERPIGLKFWCLPPSFAEDVHGQIALDHFLGIYRDFWMKPSKLKYVYLPVMEYSGHWFMGVIGFMEHAIFYLDNSNSRRHFKKALAERHF</sequence>
<evidence type="ECO:0008006" key="4">
    <source>
        <dbReference type="Google" id="ProtNLM"/>
    </source>
</evidence>
<accession>A0ABU6YBE4</accession>
<reference evidence="2 3" key="1">
    <citation type="journal article" date="2023" name="Plants (Basel)">
        <title>Bridging the Gap: Combining Genomics and Transcriptomics Approaches to Understand Stylosanthes scabra, an Orphan Legume from the Brazilian Caatinga.</title>
        <authorList>
            <person name="Ferreira-Neto J.R.C."/>
            <person name="da Silva M.D."/>
            <person name="Binneck E."/>
            <person name="de Melo N.F."/>
            <person name="da Silva R.H."/>
            <person name="de Melo A.L.T.M."/>
            <person name="Pandolfi V."/>
            <person name="Bustamante F.O."/>
            <person name="Brasileiro-Vidal A.C."/>
            <person name="Benko-Iseppon A.M."/>
        </authorList>
    </citation>
    <scope>NUCLEOTIDE SEQUENCE [LARGE SCALE GENOMIC DNA]</scope>
    <source>
        <tissue evidence="2">Leaves</tissue>
    </source>
</reference>